<dbReference type="InterPro" id="IPR011111">
    <property type="entry name" value="Plasmid_RepB"/>
</dbReference>
<dbReference type="SMART" id="SM00470">
    <property type="entry name" value="ParB"/>
    <property type="match status" value="1"/>
</dbReference>
<dbReference type="AlphaFoldDB" id="A0A285TNY7"/>
<dbReference type="GO" id="GO:0005694">
    <property type="term" value="C:chromosome"/>
    <property type="evidence" value="ECO:0007669"/>
    <property type="project" value="TreeGrafter"/>
</dbReference>
<dbReference type="InterPro" id="IPR036086">
    <property type="entry name" value="ParB/Sulfiredoxin_sf"/>
</dbReference>
<dbReference type="Gene3D" id="3.90.1530.30">
    <property type="match status" value="1"/>
</dbReference>
<dbReference type="SUPFAM" id="SSF110849">
    <property type="entry name" value="ParB/Sulfiredoxin"/>
    <property type="match status" value="1"/>
</dbReference>
<dbReference type="PANTHER" id="PTHR33375:SF1">
    <property type="entry name" value="CHROMOSOME-PARTITIONING PROTEIN PARB-RELATED"/>
    <property type="match status" value="1"/>
</dbReference>
<sequence length="299" mass="33539">MSKTSQTHIIETIPVDTIQVLNPRARNRRQHQEIVDNIAAVGLKRPITVSRRQSGGKVRYDLVCGEGRLEAFRMLGEEVIPAVIIDADERDCLMMSLVENIARRPHRPIDLMAEIGSLAKRGYSDAEIAEKTGCSRGWVYHVITLLERGEERLVSAVETGLIPIGVAIEIAMSGDDESQSILIEAYESGKIKGKKIGAIRRLLDMRLKQRRGLSKLKLGQKRESKRPSAEDLIRVYEREAEKQRLLARKADFTQARLLFIVEAMKDLLSDEGFSTLLRTEGLDTMPGPLAERIEGRTDA</sequence>
<dbReference type="Gene3D" id="1.10.10.2830">
    <property type="match status" value="1"/>
</dbReference>
<dbReference type="InterPro" id="IPR050336">
    <property type="entry name" value="Chromosome_partition/occlusion"/>
</dbReference>
<organism evidence="2 3">
    <name type="scientific">Thalassospira xiamenensis</name>
    <dbReference type="NCBI Taxonomy" id="220697"/>
    <lineage>
        <taxon>Bacteria</taxon>
        <taxon>Pseudomonadati</taxon>
        <taxon>Pseudomonadota</taxon>
        <taxon>Alphaproteobacteria</taxon>
        <taxon>Rhodospirillales</taxon>
        <taxon>Thalassospiraceae</taxon>
        <taxon>Thalassospira</taxon>
    </lineage>
</organism>
<dbReference type="Proteomes" id="UP000219068">
    <property type="component" value="Unassembled WGS sequence"/>
</dbReference>
<protein>
    <submittedName>
        <fullName evidence="2">Chromosome partitioning protein, ParB family</fullName>
    </submittedName>
</protein>
<dbReference type="Pfam" id="PF02195">
    <property type="entry name" value="ParB_N"/>
    <property type="match status" value="1"/>
</dbReference>
<dbReference type="GO" id="GO:0007059">
    <property type="term" value="P:chromosome segregation"/>
    <property type="evidence" value="ECO:0007669"/>
    <property type="project" value="TreeGrafter"/>
</dbReference>
<dbReference type="InterPro" id="IPR003115">
    <property type="entry name" value="ParB_N"/>
</dbReference>
<evidence type="ECO:0000313" key="3">
    <source>
        <dbReference type="Proteomes" id="UP000219068"/>
    </source>
</evidence>
<feature type="domain" description="ParB-like N-terminal" evidence="1">
    <location>
        <begin position="11"/>
        <end position="101"/>
    </location>
</feature>
<dbReference type="RefSeq" id="WP_097052519.1">
    <property type="nucleotide sequence ID" value="NZ_OBMM01000004.1"/>
</dbReference>
<dbReference type="CDD" id="cd16411">
    <property type="entry name" value="ParB_N_like"/>
    <property type="match status" value="1"/>
</dbReference>
<dbReference type="EMBL" id="OBMM01000004">
    <property type="protein sequence ID" value="SOC24577.1"/>
    <property type="molecule type" value="Genomic_DNA"/>
</dbReference>
<dbReference type="PANTHER" id="PTHR33375">
    <property type="entry name" value="CHROMOSOME-PARTITIONING PROTEIN PARB-RELATED"/>
    <property type="match status" value="1"/>
</dbReference>
<evidence type="ECO:0000313" key="2">
    <source>
        <dbReference type="EMBL" id="SOC24577.1"/>
    </source>
</evidence>
<accession>A0A285TNY7</accession>
<dbReference type="Pfam" id="PF07506">
    <property type="entry name" value="RepB"/>
    <property type="match status" value="1"/>
</dbReference>
<dbReference type="SUPFAM" id="SSF109709">
    <property type="entry name" value="KorB DNA-binding domain-like"/>
    <property type="match status" value="1"/>
</dbReference>
<reference evidence="2 3" key="1">
    <citation type="submission" date="2017-08" db="EMBL/GenBank/DDBJ databases">
        <authorList>
            <person name="de Groot N.N."/>
        </authorList>
    </citation>
    <scope>NUCLEOTIDE SEQUENCE [LARGE SCALE GENOMIC DNA]</scope>
    <source>
        <strain evidence="2 3">USBA 78</strain>
    </source>
</reference>
<gene>
    <name evidence="2" type="ORF">SAMN05428964_104355</name>
</gene>
<evidence type="ECO:0000259" key="1">
    <source>
        <dbReference type="SMART" id="SM00470"/>
    </source>
</evidence>
<name>A0A285TNY7_9PROT</name>
<proteinExistence type="predicted"/>